<dbReference type="AlphaFoldDB" id="A0A090IFB5"/>
<dbReference type="GO" id="GO:0043565">
    <property type="term" value="F:sequence-specific DNA binding"/>
    <property type="evidence" value="ECO:0007669"/>
    <property type="project" value="TreeGrafter"/>
</dbReference>
<dbReference type="PANTHER" id="PTHR30537">
    <property type="entry name" value="HTH-TYPE TRANSCRIPTIONAL REGULATOR"/>
    <property type="match status" value="1"/>
</dbReference>
<reference evidence="6 8" key="1">
    <citation type="submission" date="2016-11" db="EMBL/GenBank/DDBJ databases">
        <authorList>
            <person name="Klemetsen T."/>
        </authorList>
    </citation>
    <scope>NUCLEOTIDE SEQUENCE [LARGE SCALE GENOMIC DNA]</scope>
    <source>
        <strain evidence="6">MT 2528</strain>
    </source>
</reference>
<dbReference type="GO" id="GO:0003700">
    <property type="term" value="F:DNA-binding transcription factor activity"/>
    <property type="evidence" value="ECO:0007669"/>
    <property type="project" value="InterPro"/>
</dbReference>
<dbReference type="InterPro" id="IPR036388">
    <property type="entry name" value="WH-like_DNA-bd_sf"/>
</dbReference>
<evidence type="ECO:0000259" key="5">
    <source>
        <dbReference type="PROSITE" id="PS50931"/>
    </source>
</evidence>
<keyword evidence="8" id="KW-1185">Reference proteome</keyword>
<dbReference type="InterPro" id="IPR000847">
    <property type="entry name" value="LysR_HTH_N"/>
</dbReference>
<protein>
    <submittedName>
        <fullName evidence="7">Transcriptional regulator</fullName>
    </submittedName>
</protein>
<evidence type="ECO:0000313" key="6">
    <source>
        <dbReference type="EMBL" id="SGY87990.1"/>
    </source>
</evidence>
<dbReference type="PATRIC" id="fig|80854.5.peg.3492"/>
<evidence type="ECO:0000256" key="3">
    <source>
        <dbReference type="ARBA" id="ARBA00023125"/>
    </source>
</evidence>
<dbReference type="Gene3D" id="3.40.190.290">
    <property type="match status" value="1"/>
</dbReference>
<dbReference type="SUPFAM" id="SSF46785">
    <property type="entry name" value="Winged helix' DNA-binding domain"/>
    <property type="match status" value="1"/>
</dbReference>
<dbReference type="SUPFAM" id="SSF53850">
    <property type="entry name" value="Periplasmic binding protein-like II"/>
    <property type="match status" value="1"/>
</dbReference>
<dbReference type="PROSITE" id="PS50931">
    <property type="entry name" value="HTH_LYSR"/>
    <property type="match status" value="1"/>
</dbReference>
<dbReference type="GO" id="GO:0006351">
    <property type="term" value="P:DNA-templated transcription"/>
    <property type="evidence" value="ECO:0007669"/>
    <property type="project" value="TreeGrafter"/>
</dbReference>
<dbReference type="Pfam" id="PF00126">
    <property type="entry name" value="HTH_1"/>
    <property type="match status" value="1"/>
</dbReference>
<dbReference type="GeneID" id="61295283"/>
<keyword evidence="4" id="KW-0804">Transcription</keyword>
<dbReference type="Pfam" id="PF03466">
    <property type="entry name" value="LysR_substrate"/>
    <property type="match status" value="1"/>
</dbReference>
<dbReference type="Gene3D" id="1.10.10.10">
    <property type="entry name" value="Winged helix-like DNA-binding domain superfamily/Winged helix DNA-binding domain"/>
    <property type="match status" value="1"/>
</dbReference>
<reference evidence="7 9" key="2">
    <citation type="submission" date="2016-11" db="EMBL/GenBank/DDBJ databases">
        <authorList>
            <person name="Jaros S."/>
            <person name="Januszkiewicz K."/>
            <person name="Wedrychowicz H."/>
        </authorList>
    </citation>
    <scope>NUCLEOTIDE SEQUENCE [LARGE SCALE GENOMIC DNA]</scope>
    <source>
        <strain evidence="7">NVI 5450</strain>
    </source>
</reference>
<evidence type="ECO:0000256" key="2">
    <source>
        <dbReference type="ARBA" id="ARBA00023015"/>
    </source>
</evidence>
<proteinExistence type="inferred from homology"/>
<dbReference type="InterPro" id="IPR058163">
    <property type="entry name" value="LysR-type_TF_proteobact-type"/>
</dbReference>
<dbReference type="RefSeq" id="WP_045111319.1">
    <property type="nucleotide sequence ID" value="NZ_CAWQZC010000112.1"/>
</dbReference>
<dbReference type="OrthoDB" id="9786526at2"/>
<keyword evidence="2" id="KW-0805">Transcription regulation</keyword>
<dbReference type="EMBL" id="FPLD01000050">
    <property type="protein sequence ID" value="SGY94158.1"/>
    <property type="molecule type" value="Genomic_DNA"/>
</dbReference>
<organism evidence="7 9">
    <name type="scientific">Moritella viscosa</name>
    <dbReference type="NCBI Taxonomy" id="80854"/>
    <lineage>
        <taxon>Bacteria</taxon>
        <taxon>Pseudomonadati</taxon>
        <taxon>Pseudomonadota</taxon>
        <taxon>Gammaproteobacteria</taxon>
        <taxon>Alteromonadales</taxon>
        <taxon>Moritellaceae</taxon>
        <taxon>Moritella</taxon>
    </lineage>
</organism>
<dbReference type="PANTHER" id="PTHR30537:SF5">
    <property type="entry name" value="HTH-TYPE TRANSCRIPTIONAL ACTIVATOR TTDR-RELATED"/>
    <property type="match status" value="1"/>
</dbReference>
<evidence type="ECO:0000256" key="1">
    <source>
        <dbReference type="ARBA" id="ARBA00009437"/>
    </source>
</evidence>
<dbReference type="CDD" id="cd08422">
    <property type="entry name" value="PBP2_CrgA_like"/>
    <property type="match status" value="1"/>
</dbReference>
<keyword evidence="3" id="KW-0238">DNA-binding</keyword>
<accession>A0A090IFB5</accession>
<dbReference type="InterPro" id="IPR036390">
    <property type="entry name" value="WH_DNA-bd_sf"/>
</dbReference>
<dbReference type="EMBL" id="FPLJ01000039">
    <property type="protein sequence ID" value="SGY87990.1"/>
    <property type="molecule type" value="Genomic_DNA"/>
</dbReference>
<dbReference type="FunFam" id="1.10.10.10:FF:000001">
    <property type="entry name" value="LysR family transcriptional regulator"/>
    <property type="match status" value="1"/>
</dbReference>
<feature type="domain" description="HTH lysR-type" evidence="5">
    <location>
        <begin position="7"/>
        <end position="62"/>
    </location>
</feature>
<dbReference type="Proteomes" id="UP000182660">
    <property type="component" value="Unassembled WGS sequence"/>
</dbReference>
<evidence type="ECO:0000256" key="4">
    <source>
        <dbReference type="ARBA" id="ARBA00023163"/>
    </source>
</evidence>
<dbReference type="HOGENOM" id="CLU_039613_16_2_6"/>
<evidence type="ECO:0000313" key="8">
    <source>
        <dbReference type="Proteomes" id="UP000182660"/>
    </source>
</evidence>
<sequence>MQSNSSLADIRAFVTIAEQGSFTKAAEVLQSSRAHVSRQLAQLEHQLGVQLIIRTTRAQRLTPVGEQFFQQCLGSLQTINQAVIAAKNDTEQLKGCICINCVGGVIGEDILTKIISEFNLQYPNIEVELDFSSPRVDLIAEAFDLVVRMGELEDSGLVARKLTDIKVQVLASPDYLAKHAVIAHPKDLEQHNCLTGSIKRWRFHQKSLQHNNAPIHEVEIHAKGNFSCKSGRALINAAKNGNGIVRLPELYCDTEIKENTLAPALISASHEEQWHSPNVPLFLLYHRNRYQPVRLKVLIDFIYHKFKTI</sequence>
<gene>
    <name evidence="6" type="ORF">MT2528_1409</name>
    <name evidence="7" type="ORF">NVI5450_1555</name>
</gene>
<dbReference type="InterPro" id="IPR005119">
    <property type="entry name" value="LysR_subst-bd"/>
</dbReference>
<evidence type="ECO:0000313" key="9">
    <source>
        <dbReference type="Proteomes" id="UP000183794"/>
    </source>
</evidence>
<dbReference type="KEGG" id="mvs:MVIS_3297"/>
<name>A0A090IFB5_9GAMM</name>
<dbReference type="Proteomes" id="UP000183794">
    <property type="component" value="Unassembled WGS sequence"/>
</dbReference>
<comment type="similarity">
    <text evidence="1">Belongs to the LysR transcriptional regulatory family.</text>
</comment>
<dbReference type="STRING" id="80854.MVIS_3297"/>
<evidence type="ECO:0000313" key="7">
    <source>
        <dbReference type="EMBL" id="SGY94158.1"/>
    </source>
</evidence>